<dbReference type="RefSeq" id="WP_377930842.1">
    <property type="nucleotide sequence ID" value="NZ_JBHUEM010000055.1"/>
</dbReference>
<organism evidence="2 3">
    <name type="scientific">Bacillus salitolerans</name>
    <dbReference type="NCBI Taxonomy" id="1437434"/>
    <lineage>
        <taxon>Bacteria</taxon>
        <taxon>Bacillati</taxon>
        <taxon>Bacillota</taxon>
        <taxon>Bacilli</taxon>
        <taxon>Bacillales</taxon>
        <taxon>Bacillaceae</taxon>
        <taxon>Bacillus</taxon>
    </lineage>
</organism>
<dbReference type="Proteomes" id="UP001597214">
    <property type="component" value="Unassembled WGS sequence"/>
</dbReference>
<name>A0ABW4LYT8_9BACI</name>
<evidence type="ECO:0000313" key="3">
    <source>
        <dbReference type="Proteomes" id="UP001597214"/>
    </source>
</evidence>
<proteinExistence type="predicted"/>
<keyword evidence="1" id="KW-0812">Transmembrane</keyword>
<evidence type="ECO:0000256" key="1">
    <source>
        <dbReference type="SAM" id="Phobius"/>
    </source>
</evidence>
<keyword evidence="3" id="KW-1185">Reference proteome</keyword>
<dbReference type="EMBL" id="JBHUEM010000055">
    <property type="protein sequence ID" value="MFD1739602.1"/>
    <property type="molecule type" value="Genomic_DNA"/>
</dbReference>
<protein>
    <submittedName>
        <fullName evidence="2">Uncharacterized protein</fullName>
    </submittedName>
</protein>
<keyword evidence="1" id="KW-0472">Membrane</keyword>
<sequence>MDYIQSSMTPSIYSLIHISSSDAFVTVFMSISRLDSAKSKLINNIVLCVSAVLIFLPILYYLNVPKYTYQEALEQLIKEEQIITSTNEPRSIIVDKQKWYLIIDKDEVLFAVDPFSGAYKMLSE</sequence>
<reference evidence="3" key="1">
    <citation type="journal article" date="2019" name="Int. J. Syst. Evol. Microbiol.">
        <title>The Global Catalogue of Microorganisms (GCM) 10K type strain sequencing project: providing services to taxonomists for standard genome sequencing and annotation.</title>
        <authorList>
            <consortium name="The Broad Institute Genomics Platform"/>
            <consortium name="The Broad Institute Genome Sequencing Center for Infectious Disease"/>
            <person name="Wu L."/>
            <person name="Ma J."/>
        </authorList>
    </citation>
    <scope>NUCLEOTIDE SEQUENCE [LARGE SCALE GENOMIC DNA]</scope>
    <source>
        <strain evidence="3">CCUG 49339</strain>
    </source>
</reference>
<accession>A0ABW4LYT8</accession>
<gene>
    <name evidence="2" type="ORF">ACFSCX_24265</name>
</gene>
<comment type="caution">
    <text evidence="2">The sequence shown here is derived from an EMBL/GenBank/DDBJ whole genome shotgun (WGS) entry which is preliminary data.</text>
</comment>
<feature type="transmembrane region" description="Helical" evidence="1">
    <location>
        <begin position="41"/>
        <end position="62"/>
    </location>
</feature>
<evidence type="ECO:0000313" key="2">
    <source>
        <dbReference type="EMBL" id="MFD1739602.1"/>
    </source>
</evidence>
<feature type="transmembrane region" description="Helical" evidence="1">
    <location>
        <begin position="12"/>
        <end position="29"/>
    </location>
</feature>
<keyword evidence="1" id="KW-1133">Transmembrane helix</keyword>